<comment type="similarity">
    <text evidence="1">Belongs to the VPS13 family.</text>
</comment>
<evidence type="ECO:0000256" key="2">
    <source>
        <dbReference type="ARBA" id="ARBA00022448"/>
    </source>
</evidence>
<feature type="non-terminal residue" evidence="4">
    <location>
        <position position="1180"/>
    </location>
</feature>
<dbReference type="AlphaFoldDB" id="A0A0L7KTR5"/>
<evidence type="ECO:0000256" key="1">
    <source>
        <dbReference type="ARBA" id="ARBA00006545"/>
    </source>
</evidence>
<comment type="caution">
    <text evidence="4">The sequence shown here is derived from an EMBL/GenBank/DDBJ whole genome shotgun (WGS) entry which is preliminary data.</text>
</comment>
<keyword evidence="5" id="KW-1185">Reference proteome</keyword>
<keyword evidence="2" id="KW-0813">Transport</keyword>
<proteinExistence type="inferred from homology"/>
<dbReference type="InterPro" id="IPR026847">
    <property type="entry name" value="VPS13"/>
</dbReference>
<evidence type="ECO:0000259" key="3">
    <source>
        <dbReference type="Pfam" id="PF12624"/>
    </source>
</evidence>
<dbReference type="InterPro" id="IPR026854">
    <property type="entry name" value="VPS13_N"/>
</dbReference>
<sequence>MFEGAVAGILNRLLGKYVQDLDTENLNVGIFSGNVNLTDLKLKPEALYELDLPIDVKIGTIGRISFQIPWTGLYTQPVIVNIEDVLLLVGPAISNSYFDPERERRLTRAAKRKILQDLEAESEILKGPQNFFESLFTAIVNNIQIYVRNVHVRYEDSISSKDGPLACGLCLQKSLSLYWNPVCTALDDAETAHITPMQYYNWKHYMLTGLDKFSMHREDFEFCKHPRYRHLHPGLPLVKNERKWWRYAFNVVIEQRVRPYTWAAIKRHRENYNVYKKTYKSTLRSPNDTELKLDLQKCEDSLPIISVVIAREQAKFELLSQEPERIEVVETEFDWWKPSSPTEGSNPTDPLAETPSHVELCVKTERSRTLWSHLSSPEKKRVCELIGYVEGAPRQDKSKQYIGTTSDGDLVPLLTSERGTALTGTNLLAVDLEKNPHNMEADYALCCLMERVELLYVEHAFTELINFMQTRSMSSEELVEEVSLAVEKAKVISRSVVTYAIHRRKVFHVNVDVKAPCIVLPDHGCLQKSGRLMIVDISRIIIKSDLQPNDLALEDATCMELEEKLCYSASGMTHGAMPVPTAVPLTFLDSGDCAEELEDPELIQLLVSDRVQADPGYSDLVKLRQKILTAPGFAGSEHSDEDLEVFARSVDLPGFEDNVSPSEIVINLSRSTEQVDKPYIMLSITKLCLDVALMQYGPAIQLSVAGALLTDKQHHSSNGQYLELLATDCPEFRSHFHAVEQALVCDTGHVSLLLHAPALQTLAKYLQYITNKIQSRHAINLRSVVVPKTRNLWEHLMKPEADPPVPSGATKFSYSVRSSSISIKLCHTEYSMLELRLGALESDCVFRANDRMTLKLFLSSLQLDDLGEATLYPKYVRCAPRLYGVSSELKAHGELRLYVGRLHCVASTDLFHSTQQFIEPLIPSAMAQEASSAAERAAERHSHGFRAWSTRLNLVIEIHAPVLLLPQKPSSPNLLVLNMGDLLIENFFKHSSSHDASSPLQTPIIDNILVKLQDITFARAVMTLAGTLEVQPTCIRCDMKRCVGYQQACSSARDLLAVGADVTVDTVLLNLGQKDLATILAVWADNLSIEHFIGSIVPSSPVDVPQTDASVKKLQAFFAQGEPIRKEAAISLRAALRRVCVTLGGGDVCGATAAGLSGADVAGDGVVIRGLSTTPASACE</sequence>
<name>A0A0L7KTR5_OPEBR</name>
<organism evidence="4 5">
    <name type="scientific">Operophtera brumata</name>
    <name type="common">Winter moth</name>
    <name type="synonym">Phalaena brumata</name>
    <dbReference type="NCBI Taxonomy" id="104452"/>
    <lineage>
        <taxon>Eukaryota</taxon>
        <taxon>Metazoa</taxon>
        <taxon>Ecdysozoa</taxon>
        <taxon>Arthropoda</taxon>
        <taxon>Hexapoda</taxon>
        <taxon>Insecta</taxon>
        <taxon>Pterygota</taxon>
        <taxon>Neoptera</taxon>
        <taxon>Endopterygota</taxon>
        <taxon>Lepidoptera</taxon>
        <taxon>Glossata</taxon>
        <taxon>Ditrysia</taxon>
        <taxon>Geometroidea</taxon>
        <taxon>Geometridae</taxon>
        <taxon>Larentiinae</taxon>
        <taxon>Operophtera</taxon>
    </lineage>
</organism>
<evidence type="ECO:0000313" key="4">
    <source>
        <dbReference type="EMBL" id="KOB66510.1"/>
    </source>
</evidence>
<feature type="non-terminal residue" evidence="4">
    <location>
        <position position="1"/>
    </location>
</feature>
<dbReference type="PANTHER" id="PTHR16166">
    <property type="entry name" value="VACUOLAR PROTEIN SORTING-ASSOCIATED PROTEIN VPS13"/>
    <property type="match status" value="1"/>
</dbReference>
<dbReference type="GO" id="GO:0006623">
    <property type="term" value="P:protein targeting to vacuole"/>
    <property type="evidence" value="ECO:0007669"/>
    <property type="project" value="TreeGrafter"/>
</dbReference>
<feature type="domain" description="Chorein N-terminal" evidence="3">
    <location>
        <begin position="1"/>
        <end position="173"/>
    </location>
</feature>
<protein>
    <submittedName>
        <fullName evidence="4">Putative vacuolar protein sorting-associated protein</fullName>
    </submittedName>
</protein>
<dbReference type="EMBL" id="JTDY01005890">
    <property type="protein sequence ID" value="KOB66510.1"/>
    <property type="molecule type" value="Genomic_DNA"/>
</dbReference>
<accession>A0A0L7KTR5</accession>
<evidence type="ECO:0000313" key="5">
    <source>
        <dbReference type="Proteomes" id="UP000037510"/>
    </source>
</evidence>
<dbReference type="PANTHER" id="PTHR16166:SF93">
    <property type="entry name" value="INTERMEMBRANE LIPID TRANSFER PROTEIN VPS13"/>
    <property type="match status" value="1"/>
</dbReference>
<gene>
    <name evidence="4" type="ORF">OBRU01_14518</name>
</gene>
<reference evidence="4 5" key="1">
    <citation type="journal article" date="2015" name="Genome Biol. Evol.">
        <title>The genome of winter moth (Operophtera brumata) provides a genomic perspective on sexual dimorphism and phenology.</title>
        <authorList>
            <person name="Derks M.F."/>
            <person name="Smit S."/>
            <person name="Salis L."/>
            <person name="Schijlen E."/>
            <person name="Bossers A."/>
            <person name="Mateman C."/>
            <person name="Pijl A.S."/>
            <person name="de Ridder D."/>
            <person name="Groenen M.A."/>
            <person name="Visser M.E."/>
            <person name="Megens H.J."/>
        </authorList>
    </citation>
    <scope>NUCLEOTIDE SEQUENCE [LARGE SCALE GENOMIC DNA]</scope>
    <source>
        <strain evidence="4">WM2013NL</strain>
        <tissue evidence="4">Head and thorax</tissue>
    </source>
</reference>
<dbReference type="GO" id="GO:0045053">
    <property type="term" value="P:protein retention in Golgi apparatus"/>
    <property type="evidence" value="ECO:0007669"/>
    <property type="project" value="TreeGrafter"/>
</dbReference>
<dbReference type="Pfam" id="PF12624">
    <property type="entry name" value="VPS13_N"/>
    <property type="match status" value="1"/>
</dbReference>
<dbReference type="Proteomes" id="UP000037510">
    <property type="component" value="Unassembled WGS sequence"/>
</dbReference>
<dbReference type="STRING" id="104452.A0A0L7KTR5"/>